<dbReference type="EMBL" id="JASCZI010030456">
    <property type="protein sequence ID" value="MED6122768.1"/>
    <property type="molecule type" value="Genomic_DNA"/>
</dbReference>
<comment type="caution">
    <text evidence="1">The sequence shown here is derived from an EMBL/GenBank/DDBJ whole genome shotgun (WGS) entry which is preliminary data.</text>
</comment>
<gene>
    <name evidence="1" type="ORF">PIB30_042974</name>
</gene>
<dbReference type="InterPro" id="IPR053293">
    <property type="entry name" value="OCM_Kinase"/>
</dbReference>
<evidence type="ECO:0000313" key="1">
    <source>
        <dbReference type="EMBL" id="MED6122768.1"/>
    </source>
</evidence>
<reference evidence="1 2" key="1">
    <citation type="journal article" date="2023" name="Plants (Basel)">
        <title>Bridging the Gap: Combining Genomics and Transcriptomics Approaches to Understand Stylosanthes scabra, an Orphan Legume from the Brazilian Caatinga.</title>
        <authorList>
            <person name="Ferreira-Neto J.R.C."/>
            <person name="da Silva M.D."/>
            <person name="Binneck E."/>
            <person name="de Melo N.F."/>
            <person name="da Silva R.H."/>
            <person name="de Melo A.L.T.M."/>
            <person name="Pandolfi V."/>
            <person name="Bustamante F.O."/>
            <person name="Brasileiro-Vidal A.C."/>
            <person name="Benko-Iseppon A.M."/>
        </authorList>
    </citation>
    <scope>NUCLEOTIDE SEQUENCE [LARGE SCALE GENOMIC DNA]</scope>
    <source>
        <tissue evidence="1">Leaves</tissue>
    </source>
</reference>
<keyword evidence="2" id="KW-1185">Reference proteome</keyword>
<protein>
    <submittedName>
        <fullName evidence="1">Uncharacterized protein</fullName>
    </submittedName>
</protein>
<sequence>MAQRLGTANYMAPEQWEPEIRGPISFETDFTLDELANDGGWRYLGNVKTTAKSSSTGYTEWFLSKDPLHVRDTVRSRKPSNSCTSQNMDVPSGTVVGLERNPDNGFVLVRVHGIQDPIRVHASTIEHVTFGLAAGNWV</sequence>
<dbReference type="PANTHER" id="PTHR47209:SF1">
    <property type="entry name" value="OS06G0639500 PROTEIN"/>
    <property type="match status" value="1"/>
</dbReference>
<organism evidence="1 2">
    <name type="scientific">Stylosanthes scabra</name>
    <dbReference type="NCBI Taxonomy" id="79078"/>
    <lineage>
        <taxon>Eukaryota</taxon>
        <taxon>Viridiplantae</taxon>
        <taxon>Streptophyta</taxon>
        <taxon>Embryophyta</taxon>
        <taxon>Tracheophyta</taxon>
        <taxon>Spermatophyta</taxon>
        <taxon>Magnoliopsida</taxon>
        <taxon>eudicotyledons</taxon>
        <taxon>Gunneridae</taxon>
        <taxon>Pentapetalae</taxon>
        <taxon>rosids</taxon>
        <taxon>fabids</taxon>
        <taxon>Fabales</taxon>
        <taxon>Fabaceae</taxon>
        <taxon>Papilionoideae</taxon>
        <taxon>50 kb inversion clade</taxon>
        <taxon>dalbergioids sensu lato</taxon>
        <taxon>Dalbergieae</taxon>
        <taxon>Pterocarpus clade</taxon>
        <taxon>Stylosanthes</taxon>
    </lineage>
</organism>
<name>A0ABU6RG46_9FABA</name>
<proteinExistence type="predicted"/>
<evidence type="ECO:0000313" key="2">
    <source>
        <dbReference type="Proteomes" id="UP001341840"/>
    </source>
</evidence>
<accession>A0ABU6RG46</accession>
<dbReference type="Proteomes" id="UP001341840">
    <property type="component" value="Unassembled WGS sequence"/>
</dbReference>
<dbReference type="PANTHER" id="PTHR47209">
    <property type="entry name" value="OS06G0639500 PROTEIN"/>
    <property type="match status" value="1"/>
</dbReference>